<evidence type="ECO:0000313" key="8">
    <source>
        <dbReference type="Proteomes" id="UP000289738"/>
    </source>
</evidence>
<dbReference type="Proteomes" id="UP000289738">
    <property type="component" value="Chromosome A03"/>
</dbReference>
<keyword evidence="4 6" id="KW-1133">Transmembrane helix</keyword>
<comment type="subcellular location">
    <subcellularLocation>
        <location evidence="6">Membrane</location>
        <topology evidence="6">Multi-pass membrane protein</topology>
    </subcellularLocation>
</comment>
<feature type="transmembrane region" description="Helical" evidence="6">
    <location>
        <begin position="384"/>
        <end position="405"/>
    </location>
</feature>
<dbReference type="EMBL" id="SDMP01000003">
    <property type="protein sequence ID" value="RYR64331.1"/>
    <property type="molecule type" value="Genomic_DNA"/>
</dbReference>
<evidence type="ECO:0000256" key="1">
    <source>
        <dbReference type="ARBA" id="ARBA00006213"/>
    </source>
</evidence>
<evidence type="ECO:0000256" key="3">
    <source>
        <dbReference type="ARBA" id="ARBA00022692"/>
    </source>
</evidence>
<feature type="transmembrane region" description="Helical" evidence="6">
    <location>
        <begin position="212"/>
        <end position="233"/>
    </location>
</feature>
<keyword evidence="3 6" id="KW-0812">Transmembrane</keyword>
<dbReference type="Pfam" id="PF16913">
    <property type="entry name" value="PUNUT"/>
    <property type="match status" value="1"/>
</dbReference>
<evidence type="ECO:0000256" key="6">
    <source>
        <dbReference type="RuleBase" id="RU368015"/>
    </source>
</evidence>
<dbReference type="PANTHER" id="PTHR31376">
    <property type="entry name" value="OS09G0467300 PROTEIN-RELATED"/>
    <property type="match status" value="1"/>
</dbReference>
<dbReference type="GO" id="GO:0015211">
    <property type="term" value="F:purine nucleoside transmembrane transporter activity"/>
    <property type="evidence" value="ECO:0007669"/>
    <property type="project" value="UniProtKB-UniRule"/>
</dbReference>
<feature type="transmembrane region" description="Helical" evidence="6">
    <location>
        <begin position="411"/>
        <end position="429"/>
    </location>
</feature>
<feature type="transmembrane region" description="Helical" evidence="6">
    <location>
        <begin position="277"/>
        <end position="297"/>
    </location>
</feature>
<dbReference type="STRING" id="3818.A0A445DM76"/>
<dbReference type="PANTHER" id="PTHR31376:SF17">
    <property type="entry name" value="PURINE PERMEASE 21-RELATED"/>
    <property type="match status" value="1"/>
</dbReference>
<comment type="caution">
    <text evidence="7">The sequence shown here is derived from an EMBL/GenBank/DDBJ whole genome shotgun (WGS) entry which is preliminary data.</text>
</comment>
<keyword evidence="5 6" id="KW-0472">Membrane</keyword>
<name>A0A445DM76_ARAHY</name>
<feature type="transmembrane region" description="Helical" evidence="6">
    <location>
        <begin position="150"/>
        <end position="168"/>
    </location>
</feature>
<dbReference type="InterPro" id="IPR030182">
    <property type="entry name" value="PUP_plant"/>
</dbReference>
<protein>
    <recommendedName>
        <fullName evidence="6">Probable purine permease</fullName>
    </recommendedName>
</protein>
<organism evidence="7 8">
    <name type="scientific">Arachis hypogaea</name>
    <name type="common">Peanut</name>
    <dbReference type="NCBI Taxonomy" id="3818"/>
    <lineage>
        <taxon>Eukaryota</taxon>
        <taxon>Viridiplantae</taxon>
        <taxon>Streptophyta</taxon>
        <taxon>Embryophyta</taxon>
        <taxon>Tracheophyta</taxon>
        <taxon>Spermatophyta</taxon>
        <taxon>Magnoliopsida</taxon>
        <taxon>eudicotyledons</taxon>
        <taxon>Gunneridae</taxon>
        <taxon>Pentapetalae</taxon>
        <taxon>rosids</taxon>
        <taxon>fabids</taxon>
        <taxon>Fabales</taxon>
        <taxon>Fabaceae</taxon>
        <taxon>Papilionoideae</taxon>
        <taxon>50 kb inversion clade</taxon>
        <taxon>dalbergioids sensu lato</taxon>
        <taxon>Dalbergieae</taxon>
        <taxon>Pterocarpus clade</taxon>
        <taxon>Arachis</taxon>
    </lineage>
</organism>
<feature type="transmembrane region" description="Helical" evidence="6">
    <location>
        <begin position="117"/>
        <end position="138"/>
    </location>
</feature>
<gene>
    <name evidence="7" type="ORF">Ahy_A03g010460</name>
</gene>
<dbReference type="GO" id="GO:0016020">
    <property type="term" value="C:membrane"/>
    <property type="evidence" value="ECO:0007669"/>
    <property type="project" value="UniProtKB-SubCell"/>
</dbReference>
<feature type="transmembrane region" description="Helical" evidence="6">
    <location>
        <begin position="245"/>
        <end position="262"/>
    </location>
</feature>
<sequence>MKAEEFWILLPISDWSNGEYGLVFGFNNLGSLICMQAPFHLCFSQASCFDMRESQEVQLCVEDYAVNETKPVESNDLLNHIDQPMNGFPNHADQPMNGFLNNADQPTIKHQRSYRRWFLITLYSVFVLSGQAAATLLGRLYYDKGGNSKWMGSLVQVVGFPILLPYYCITTRKTPSRNSILPNPSASALALVYVSLGLLVALTSYLESLGLAHLPASTFALITSSRLAFNAFFSFFLNSVKFTPYLINSLVLLTLSPTLLAFQPENEISSGNSKHNYVLGFIASVAGSAAYGLLLSLTQLSFLKVLKRNTIRVLMDVIVYESLVATIVTLVGLFASGEGNKLHTEIEEYEMGKVSYLLTLSFSAICWNLFNIGCVGLIFETSSLLSNSIVVLGLPIIPILAVFVFHDIMHGIKAISLVLAVWGFLSYLYQYYLDDKSSNTDHILNTSTLEDINDQFGKA</sequence>
<evidence type="ECO:0000256" key="2">
    <source>
        <dbReference type="ARBA" id="ARBA00022448"/>
    </source>
</evidence>
<keyword evidence="8" id="KW-1185">Reference proteome</keyword>
<evidence type="ECO:0000256" key="4">
    <source>
        <dbReference type="ARBA" id="ARBA00022989"/>
    </source>
</evidence>
<dbReference type="GO" id="GO:0005345">
    <property type="term" value="F:purine nucleobase transmembrane transporter activity"/>
    <property type="evidence" value="ECO:0007669"/>
    <property type="project" value="UniProtKB-UniRule"/>
</dbReference>
<keyword evidence="2 6" id="KW-0813">Transport</keyword>
<comment type="similarity">
    <text evidence="1 6">Belongs to the purine permeases (TC 2.A.7.14) family.</text>
</comment>
<dbReference type="AlphaFoldDB" id="A0A445DM76"/>
<feature type="transmembrane region" description="Helical" evidence="6">
    <location>
        <begin position="317"/>
        <end position="336"/>
    </location>
</feature>
<evidence type="ECO:0000256" key="5">
    <source>
        <dbReference type="ARBA" id="ARBA00023136"/>
    </source>
</evidence>
<proteinExistence type="inferred from homology"/>
<feature type="transmembrane region" description="Helical" evidence="6">
    <location>
        <begin position="188"/>
        <end position="206"/>
    </location>
</feature>
<reference evidence="7 8" key="1">
    <citation type="submission" date="2019-01" db="EMBL/GenBank/DDBJ databases">
        <title>Sequencing of cultivated peanut Arachis hypogaea provides insights into genome evolution and oil improvement.</title>
        <authorList>
            <person name="Chen X."/>
        </authorList>
    </citation>
    <scope>NUCLEOTIDE SEQUENCE [LARGE SCALE GENOMIC DNA]</scope>
    <source>
        <strain evidence="8">cv. Fuhuasheng</strain>
        <tissue evidence="7">Leaves</tissue>
    </source>
</reference>
<evidence type="ECO:0000313" key="7">
    <source>
        <dbReference type="EMBL" id="RYR64331.1"/>
    </source>
</evidence>
<feature type="transmembrane region" description="Helical" evidence="6">
    <location>
        <begin position="356"/>
        <end position="379"/>
    </location>
</feature>
<accession>A0A445DM76</accession>